<evidence type="ECO:0000259" key="3">
    <source>
        <dbReference type="Pfam" id="PF06283"/>
    </source>
</evidence>
<feature type="region of interest" description="Disordered" evidence="1">
    <location>
        <begin position="263"/>
        <end position="286"/>
    </location>
</feature>
<evidence type="ECO:0000313" key="4">
    <source>
        <dbReference type="EMBL" id="QDT44510.1"/>
    </source>
</evidence>
<dbReference type="PANTHER" id="PTHR40469:SF2">
    <property type="entry name" value="GALACTOSE-BINDING DOMAIN-LIKE SUPERFAMILY PROTEIN"/>
    <property type="match status" value="1"/>
</dbReference>
<feature type="compositionally biased region" description="Low complexity" evidence="1">
    <location>
        <begin position="277"/>
        <end position="286"/>
    </location>
</feature>
<evidence type="ECO:0000256" key="1">
    <source>
        <dbReference type="SAM" id="MobiDB-lite"/>
    </source>
</evidence>
<evidence type="ECO:0000313" key="5">
    <source>
        <dbReference type="Proteomes" id="UP000317171"/>
    </source>
</evidence>
<dbReference type="OrthoDB" id="9785923at2"/>
<evidence type="ECO:0000256" key="2">
    <source>
        <dbReference type="SAM" id="SignalP"/>
    </source>
</evidence>
<dbReference type="Gene3D" id="3.40.50.880">
    <property type="match status" value="1"/>
</dbReference>
<name>A0A517RKV6_9PLAN</name>
<keyword evidence="5" id="KW-1185">Reference proteome</keyword>
<organism evidence="4 5">
    <name type="scientific">Gimesia alba</name>
    <dbReference type="NCBI Taxonomy" id="2527973"/>
    <lineage>
        <taxon>Bacteria</taxon>
        <taxon>Pseudomonadati</taxon>
        <taxon>Planctomycetota</taxon>
        <taxon>Planctomycetia</taxon>
        <taxon>Planctomycetales</taxon>
        <taxon>Planctomycetaceae</taxon>
        <taxon>Gimesia</taxon>
    </lineage>
</organism>
<dbReference type="KEGG" id="gaz:Pan241w_46210"/>
<feature type="domain" description="ThuA-like" evidence="3">
    <location>
        <begin position="31"/>
        <end position="254"/>
    </location>
</feature>
<dbReference type="SUPFAM" id="SSF52317">
    <property type="entry name" value="Class I glutamine amidotransferase-like"/>
    <property type="match status" value="1"/>
</dbReference>
<reference evidence="4 5" key="1">
    <citation type="submission" date="2019-02" db="EMBL/GenBank/DDBJ databases">
        <title>Deep-cultivation of Planctomycetes and their phenomic and genomic characterization uncovers novel biology.</title>
        <authorList>
            <person name="Wiegand S."/>
            <person name="Jogler M."/>
            <person name="Boedeker C."/>
            <person name="Pinto D."/>
            <person name="Vollmers J."/>
            <person name="Rivas-Marin E."/>
            <person name="Kohn T."/>
            <person name="Peeters S.H."/>
            <person name="Heuer A."/>
            <person name="Rast P."/>
            <person name="Oberbeckmann S."/>
            <person name="Bunk B."/>
            <person name="Jeske O."/>
            <person name="Meyerdierks A."/>
            <person name="Storesund J.E."/>
            <person name="Kallscheuer N."/>
            <person name="Luecker S."/>
            <person name="Lage O.M."/>
            <person name="Pohl T."/>
            <person name="Merkel B.J."/>
            <person name="Hornburger P."/>
            <person name="Mueller R.-W."/>
            <person name="Bruemmer F."/>
            <person name="Labrenz M."/>
            <person name="Spormann A.M."/>
            <person name="Op den Camp H."/>
            <person name="Overmann J."/>
            <person name="Amann R."/>
            <person name="Jetten M.S.M."/>
            <person name="Mascher T."/>
            <person name="Medema M.H."/>
            <person name="Devos D.P."/>
            <person name="Kaster A.-K."/>
            <person name="Ovreas L."/>
            <person name="Rohde M."/>
            <person name="Galperin M.Y."/>
            <person name="Jogler C."/>
        </authorList>
    </citation>
    <scope>NUCLEOTIDE SEQUENCE [LARGE SCALE GENOMIC DNA]</scope>
    <source>
        <strain evidence="4 5">Pan241w</strain>
    </source>
</reference>
<dbReference type="PANTHER" id="PTHR40469">
    <property type="entry name" value="SECRETED GLYCOSYL HYDROLASE"/>
    <property type="match status" value="1"/>
</dbReference>
<dbReference type="Pfam" id="PF06283">
    <property type="entry name" value="ThuA"/>
    <property type="match status" value="1"/>
</dbReference>
<dbReference type="InterPro" id="IPR029062">
    <property type="entry name" value="Class_I_gatase-like"/>
</dbReference>
<protein>
    <submittedName>
        <fullName evidence="4">Trehalose utilization</fullName>
    </submittedName>
</protein>
<dbReference type="Proteomes" id="UP000317171">
    <property type="component" value="Chromosome"/>
</dbReference>
<dbReference type="AlphaFoldDB" id="A0A517RKV6"/>
<proteinExistence type="predicted"/>
<accession>A0A517RKV6</accession>
<gene>
    <name evidence="4" type="ORF">Pan241w_46210</name>
</gene>
<dbReference type="EMBL" id="CP036269">
    <property type="protein sequence ID" value="QDT44510.1"/>
    <property type="molecule type" value="Genomic_DNA"/>
</dbReference>
<feature type="chain" id="PRO_5022152250" evidence="2">
    <location>
        <begin position="26"/>
        <end position="286"/>
    </location>
</feature>
<dbReference type="RefSeq" id="WP_145220029.1">
    <property type="nucleotide sequence ID" value="NZ_CP036269.1"/>
</dbReference>
<dbReference type="InterPro" id="IPR029010">
    <property type="entry name" value="ThuA-like"/>
</dbReference>
<keyword evidence="2" id="KW-0732">Signal</keyword>
<sequence precursor="true">MRFRLLLSCCLLACTLLLTPSYSQAESGKTRVLMLTQSKGYTHGSVKRKDKTELAPAEIAMVQLGKQSGLFTVDCTQDAAADFTKENLKNYDLVMFYTTGMLPIKEEDMQYFLNDWLKQKGHGFIGFHSATDTYKTYEPYWDMIGGSFNGHPWNAGNTVTITVHNADHPAMKSFGKEFQIKDEIYQYKNWQPEKVHVLMSLNMEKCNPKRPYQVPVAWAKEWGQGKVFVNNLGHNPQTWANPVFQKSVIGAIKWIRGDAPSAVPVNPELSKREDAKAAAATKAAEK</sequence>
<feature type="signal peptide" evidence="2">
    <location>
        <begin position="1"/>
        <end position="25"/>
    </location>
</feature>